<reference evidence="2 3" key="1">
    <citation type="journal article" date="2011" name="PLoS Genet.">
        <title>Finished genome of the fungal wheat pathogen Mycosphaerella graminicola reveals dispensome structure, chromosome plasticity, and stealth pathogenesis.</title>
        <authorList>
            <person name="Goodwin S.B."/>
            <person name="Ben M'barek S."/>
            <person name="Dhillon B."/>
            <person name="Wittenberg A.H.J."/>
            <person name="Crane C.F."/>
            <person name="Hane J.K."/>
            <person name="Foster A.J."/>
            <person name="Van der Lee T.A.J."/>
            <person name="Grimwood J."/>
            <person name="Aerts A."/>
            <person name="Antoniw J."/>
            <person name="Bailey A."/>
            <person name="Bluhm B."/>
            <person name="Bowler J."/>
            <person name="Bristow J."/>
            <person name="van der Burgt A."/>
            <person name="Canto-Canche B."/>
            <person name="Churchill A.C.L."/>
            <person name="Conde-Ferraez L."/>
            <person name="Cools H.J."/>
            <person name="Coutinho P.M."/>
            <person name="Csukai M."/>
            <person name="Dehal P."/>
            <person name="De Wit P."/>
            <person name="Donzelli B."/>
            <person name="van de Geest H.C."/>
            <person name="van Ham R.C.H.J."/>
            <person name="Hammond-Kosack K.E."/>
            <person name="Henrissat B."/>
            <person name="Kilian A."/>
            <person name="Kobayashi A.K."/>
            <person name="Koopmann E."/>
            <person name="Kourmpetis Y."/>
            <person name="Kuzniar A."/>
            <person name="Lindquist E."/>
            <person name="Lombard V."/>
            <person name="Maliepaard C."/>
            <person name="Martins N."/>
            <person name="Mehrabi R."/>
            <person name="Nap J.P.H."/>
            <person name="Ponomarenko A."/>
            <person name="Rudd J.J."/>
            <person name="Salamov A."/>
            <person name="Schmutz J."/>
            <person name="Schouten H.J."/>
            <person name="Shapiro H."/>
            <person name="Stergiopoulos I."/>
            <person name="Torriani S.F.F."/>
            <person name="Tu H."/>
            <person name="de Vries R.P."/>
            <person name="Waalwijk C."/>
            <person name="Ware S.B."/>
            <person name="Wiebenga A."/>
            <person name="Zwiers L.-H."/>
            <person name="Oliver R.P."/>
            <person name="Grigoriev I.V."/>
            <person name="Kema G.H.J."/>
        </authorList>
    </citation>
    <scope>NUCLEOTIDE SEQUENCE [LARGE SCALE GENOMIC DNA]</scope>
    <source>
        <strain evidence="3">CBS 115943 / IPO323</strain>
    </source>
</reference>
<sequence length="845" mass="92253">MLVRTCFANLSSGLCLPSVVPVLQAGRHMHIIGAEFRLRVESQNFNCADHGTLLRHHLSTTKLEGCPSPEAHTKNSAPVALAIKPGMPIISHADVDDLHFFDTDAEDISLAHQRYILVATDRVKRLDGSESLPQHRLRGFVVNRANLTELPVPDSASLLFLHQIHVTKLSTPTITSTTSCARTQGYGKIQANDMGVPTKSPSSATYSSLPQSRKIAMDNAKGVKSSIHADETYNRQGTLEVAALTPDHDLETNTSVDPTMFGSTHSCAQCGGLPHMKETGTWADFMADPTYQFTLPSNVNAMSYPDALKSGPFVAPSYPTIPPCKLLGMPAEIRNDIFELVFTADSSSEEEVDLLAARAPSGNLLRTSSKIYAGAKGFYATGRAAYWSTTSFIIERKDKTAKAALTAIPNAALQKITKLKLKLPITGTLSTKYVFGRAPEIATMGTTEWLPQVQRWEIRSENRAQYLFHASIQYRSNGHLRIDFSSRNISNREAPCPAATRSQAPGRVAVPMKQQIRLIFALLEVKVDDVLIWPEEPTMVWLMDNVHGHCFSSGSTSSTQPSACGHQATMSTPEVKELAVAKRIGASAVEDGESVTIHGTCSMTSTLQTQGPRDTTSHKSQPSTVVGPSPCPLLELPAELRNAIEELVFTPDTLHDENEEVDLFAANPPSISLLLVNSTLLSETKGFFAAAQESYWSNTAFIINGNDDAAKATLASIPETALARITKLTIRFPHGRRFPYVDPSAPTPTSRTPPTGAIELIADGHWKVCGEGSFRPEVWLRYGGYDGGISVISTLGPTTGMESLMRGGSRFTTESLVPLREQIVWMWEKLEDQIDLQPRLSSWFR</sequence>
<dbReference type="AlphaFoldDB" id="F9XEU5"/>
<evidence type="ECO:0000313" key="3">
    <source>
        <dbReference type="Proteomes" id="UP000008062"/>
    </source>
</evidence>
<organism evidence="2 3">
    <name type="scientific">Zymoseptoria tritici (strain CBS 115943 / IPO323)</name>
    <name type="common">Speckled leaf blotch fungus</name>
    <name type="synonym">Septoria tritici</name>
    <dbReference type="NCBI Taxonomy" id="336722"/>
    <lineage>
        <taxon>Eukaryota</taxon>
        <taxon>Fungi</taxon>
        <taxon>Dikarya</taxon>
        <taxon>Ascomycota</taxon>
        <taxon>Pezizomycotina</taxon>
        <taxon>Dothideomycetes</taxon>
        <taxon>Dothideomycetidae</taxon>
        <taxon>Mycosphaerellales</taxon>
        <taxon>Mycosphaerellaceae</taxon>
        <taxon>Zymoseptoria</taxon>
    </lineage>
</organism>
<keyword evidence="3" id="KW-1185">Reference proteome</keyword>
<feature type="region of interest" description="Disordered" evidence="1">
    <location>
        <begin position="604"/>
        <end position="630"/>
    </location>
</feature>
<name>F9XEU5_ZYMTI</name>
<dbReference type="eggNOG" id="ENOG502RHGE">
    <property type="taxonomic scope" value="Eukaryota"/>
</dbReference>
<evidence type="ECO:0000256" key="1">
    <source>
        <dbReference type="SAM" id="MobiDB-lite"/>
    </source>
</evidence>
<proteinExistence type="predicted"/>
<feature type="compositionally biased region" description="Polar residues" evidence="1">
    <location>
        <begin position="604"/>
        <end position="626"/>
    </location>
</feature>
<accession>F9XEU5</accession>
<gene>
    <name evidence="2" type="ORF">MYCGRDRAFT_94729</name>
</gene>
<dbReference type="HOGENOM" id="CLU_337141_0_0_1"/>
<protein>
    <submittedName>
        <fullName evidence="2">Uncharacterized protein</fullName>
    </submittedName>
</protein>
<dbReference type="RefSeq" id="XP_003850857.1">
    <property type="nucleotide sequence ID" value="XM_003850809.1"/>
</dbReference>
<dbReference type="Proteomes" id="UP000008062">
    <property type="component" value="Chromosome 7"/>
</dbReference>
<dbReference type="GeneID" id="13397595"/>
<evidence type="ECO:0000313" key="2">
    <source>
        <dbReference type="EMBL" id="EGP85833.1"/>
    </source>
</evidence>
<dbReference type="EMBL" id="CM001202">
    <property type="protein sequence ID" value="EGP85833.1"/>
    <property type="molecule type" value="Genomic_DNA"/>
</dbReference>
<dbReference type="InParanoid" id="F9XEU5"/>
<dbReference type="PANTHER" id="PTHR42085">
    <property type="entry name" value="F-BOX DOMAIN-CONTAINING PROTEIN"/>
    <property type="match status" value="1"/>
</dbReference>
<dbReference type="InterPro" id="IPR038883">
    <property type="entry name" value="AN11006-like"/>
</dbReference>
<dbReference type="OrthoDB" id="3650757at2759"/>
<dbReference type="PANTHER" id="PTHR42085:SF1">
    <property type="entry name" value="F-BOX DOMAIN-CONTAINING PROTEIN"/>
    <property type="match status" value="1"/>
</dbReference>
<dbReference type="KEGG" id="ztr:MYCGRDRAFT_94729"/>